<reference evidence="2" key="1">
    <citation type="journal article" date="2019" name="Int. J. Syst. Evol. Microbiol.">
        <title>The Global Catalogue of Microorganisms (GCM) 10K type strain sequencing project: providing services to taxonomists for standard genome sequencing and annotation.</title>
        <authorList>
            <consortium name="The Broad Institute Genomics Platform"/>
            <consortium name="The Broad Institute Genome Sequencing Center for Infectious Disease"/>
            <person name="Wu L."/>
            <person name="Ma J."/>
        </authorList>
    </citation>
    <scope>NUCLEOTIDE SEQUENCE [LARGE SCALE GENOMIC DNA]</scope>
    <source>
        <strain evidence="2">CCUG 62974</strain>
    </source>
</reference>
<proteinExistence type="predicted"/>
<feature type="non-terminal residue" evidence="1">
    <location>
        <position position="1"/>
    </location>
</feature>
<gene>
    <name evidence="1" type="ORF">ACFQ08_41605</name>
</gene>
<name>A0ABW3E4M4_9ACTN</name>
<evidence type="ECO:0000313" key="1">
    <source>
        <dbReference type="EMBL" id="MFD0891085.1"/>
    </source>
</evidence>
<protein>
    <recommendedName>
        <fullName evidence="3">ABC transporter substrate-binding protein</fullName>
    </recommendedName>
</protein>
<dbReference type="EMBL" id="JBHTHX010002904">
    <property type="protein sequence ID" value="MFD0891085.1"/>
    <property type="molecule type" value="Genomic_DNA"/>
</dbReference>
<accession>A0ABW3E4M4</accession>
<evidence type="ECO:0000313" key="2">
    <source>
        <dbReference type="Proteomes" id="UP001597024"/>
    </source>
</evidence>
<evidence type="ECO:0008006" key="3">
    <source>
        <dbReference type="Google" id="ProtNLM"/>
    </source>
</evidence>
<keyword evidence="2" id="KW-1185">Reference proteome</keyword>
<dbReference type="Proteomes" id="UP001597024">
    <property type="component" value="Unassembled WGS sequence"/>
</dbReference>
<sequence length="70" mass="7456">PGFERAVATARASLGAERCAFWAEAQKAIVESADVVPLVHMKSHWFARAGLTARLAGGGTMVDLHHLARS</sequence>
<organism evidence="1 2">
    <name type="scientific">Streptosporangium algeriense</name>
    <dbReference type="NCBI Taxonomy" id="1682748"/>
    <lineage>
        <taxon>Bacteria</taxon>
        <taxon>Bacillati</taxon>
        <taxon>Actinomycetota</taxon>
        <taxon>Actinomycetes</taxon>
        <taxon>Streptosporangiales</taxon>
        <taxon>Streptosporangiaceae</taxon>
        <taxon>Streptosporangium</taxon>
    </lineage>
</organism>
<comment type="caution">
    <text evidence="1">The sequence shown here is derived from an EMBL/GenBank/DDBJ whole genome shotgun (WGS) entry which is preliminary data.</text>
</comment>